<dbReference type="SUPFAM" id="SSF47336">
    <property type="entry name" value="ACP-like"/>
    <property type="match status" value="1"/>
</dbReference>
<dbReference type="PROSITE" id="PS50075">
    <property type="entry name" value="CARRIER"/>
    <property type="match status" value="1"/>
</dbReference>
<feature type="domain" description="Carrier" evidence="1">
    <location>
        <begin position="528"/>
        <end position="602"/>
    </location>
</feature>
<dbReference type="Gene3D" id="2.30.38.10">
    <property type="entry name" value="Luciferase, Domain 3"/>
    <property type="match status" value="1"/>
</dbReference>
<dbReference type="SUPFAM" id="SSF56801">
    <property type="entry name" value="Acetyl-CoA synthetase-like"/>
    <property type="match status" value="1"/>
</dbReference>
<dbReference type="InterPro" id="IPR036736">
    <property type="entry name" value="ACP-like_sf"/>
</dbReference>
<keyword evidence="3" id="KW-1185">Reference proteome</keyword>
<accession>A0ABW0XAH8</accession>
<dbReference type="EMBL" id="JBHSOF010000038">
    <property type="protein sequence ID" value="MFC5666309.1"/>
    <property type="molecule type" value="Genomic_DNA"/>
</dbReference>
<dbReference type="Pfam" id="PF00501">
    <property type="entry name" value="AMP-binding"/>
    <property type="match status" value="1"/>
</dbReference>
<dbReference type="InterPro" id="IPR025110">
    <property type="entry name" value="AMP-bd_C"/>
</dbReference>
<gene>
    <name evidence="2" type="ORF">ACFP3U_25470</name>
</gene>
<dbReference type="NCBIfam" id="TIGR01733">
    <property type="entry name" value="AA-adenyl-dom"/>
    <property type="match status" value="1"/>
</dbReference>
<evidence type="ECO:0000313" key="2">
    <source>
        <dbReference type="EMBL" id="MFC5666309.1"/>
    </source>
</evidence>
<organism evidence="2 3">
    <name type="scientific">Kitasatospora misakiensis</name>
    <dbReference type="NCBI Taxonomy" id="67330"/>
    <lineage>
        <taxon>Bacteria</taxon>
        <taxon>Bacillati</taxon>
        <taxon>Actinomycetota</taxon>
        <taxon>Actinomycetes</taxon>
        <taxon>Kitasatosporales</taxon>
        <taxon>Streptomycetaceae</taxon>
        <taxon>Kitasatospora</taxon>
    </lineage>
</organism>
<dbReference type="Pfam" id="PF13193">
    <property type="entry name" value="AMP-binding_C"/>
    <property type="match status" value="1"/>
</dbReference>
<reference evidence="3" key="1">
    <citation type="journal article" date="2019" name="Int. J. Syst. Evol. Microbiol.">
        <title>The Global Catalogue of Microorganisms (GCM) 10K type strain sequencing project: providing services to taxonomists for standard genome sequencing and annotation.</title>
        <authorList>
            <consortium name="The Broad Institute Genomics Platform"/>
            <consortium name="The Broad Institute Genome Sequencing Center for Infectious Disease"/>
            <person name="Wu L."/>
            <person name="Ma J."/>
        </authorList>
    </citation>
    <scope>NUCLEOTIDE SEQUENCE [LARGE SCALE GENOMIC DNA]</scope>
    <source>
        <strain evidence="3">CGMCC 4.1437</strain>
    </source>
</reference>
<evidence type="ECO:0000313" key="3">
    <source>
        <dbReference type="Proteomes" id="UP001595975"/>
    </source>
</evidence>
<evidence type="ECO:0000259" key="1">
    <source>
        <dbReference type="PROSITE" id="PS50075"/>
    </source>
</evidence>
<dbReference type="PANTHER" id="PTHR45527">
    <property type="entry name" value="NONRIBOSOMAL PEPTIDE SYNTHETASE"/>
    <property type="match status" value="1"/>
</dbReference>
<dbReference type="PANTHER" id="PTHR45527:SF1">
    <property type="entry name" value="FATTY ACID SYNTHASE"/>
    <property type="match status" value="1"/>
</dbReference>
<protein>
    <submittedName>
        <fullName evidence="2">Non-ribosomal peptide synthetase</fullName>
    </submittedName>
</protein>
<dbReference type="Pfam" id="PF00550">
    <property type="entry name" value="PP-binding"/>
    <property type="match status" value="1"/>
</dbReference>
<dbReference type="PROSITE" id="PS00455">
    <property type="entry name" value="AMP_BINDING"/>
    <property type="match status" value="1"/>
</dbReference>
<dbReference type="Gene3D" id="1.10.1200.10">
    <property type="entry name" value="ACP-like"/>
    <property type="match status" value="1"/>
</dbReference>
<dbReference type="InterPro" id="IPR000873">
    <property type="entry name" value="AMP-dep_synth/lig_dom"/>
</dbReference>
<proteinExistence type="predicted"/>
<sequence length="602" mass="63911">MNDHADPVRATLVHDRFDAFADLAPDSIALEDSQRALTYGQARAWADRIADRLRARGVGPEHVVGIHLQRSVQAVVTIIAVLRTGAAYLALPPDYPVDRLRFMAEDADARLVVTDDNGLPPGLDEVATALPISEAPEAGDRSAPASATPVHPAHLAYVIYTSGTTGLPKGVGVTHGNIANLVSSRQRHMRFASDETFLQLSPLAFDPSAVEIWGALAHGGRLVIASPSYDAIDELPSVLAEKHVTTMGLTPALFHSLVEKRPEALDGVRQLLVGGDILSAATARVFVDRAARRGSGSVLLNVYGPTETATFVSAQPMDAVPADATRVPVGPPVGGACLHLLDENLRHVAAGEHGEVYIGGVPVTRGYLGRPVLTADRFVPDPHSETSGARMYATGDEGVLDEHGVIAVLGRLDSQVKVRGHRVELGELEHVLRRHPDVRDACVVLVDPRGRREQLVAHIATERDAGGLPELLAEHAAEVLPGHMCPGAYVFHDRLPLTLSGKIDREVLVLSGTTAVEPMHTGAPAGPNGTTPTEAVLAEIWRKNFESQDIGLDDDFSAIGGTSILAISIVADAQDRGLPLTLTLHFQNPTVRRSAAAMVPGA</sequence>
<name>A0ABW0XAH8_9ACTN</name>
<comment type="caution">
    <text evidence="2">The sequence shown here is derived from an EMBL/GenBank/DDBJ whole genome shotgun (WGS) entry which is preliminary data.</text>
</comment>
<dbReference type="InterPro" id="IPR020845">
    <property type="entry name" value="AMP-binding_CS"/>
</dbReference>
<dbReference type="InterPro" id="IPR010071">
    <property type="entry name" value="AA_adenyl_dom"/>
</dbReference>
<dbReference type="RefSeq" id="WP_380227981.1">
    <property type="nucleotide sequence ID" value="NZ_JBHSOF010000038.1"/>
</dbReference>
<dbReference type="InterPro" id="IPR009081">
    <property type="entry name" value="PP-bd_ACP"/>
</dbReference>
<dbReference type="Proteomes" id="UP001595975">
    <property type="component" value="Unassembled WGS sequence"/>
</dbReference>
<dbReference type="InterPro" id="IPR045851">
    <property type="entry name" value="AMP-bd_C_sf"/>
</dbReference>
<dbReference type="Gene3D" id="3.40.50.980">
    <property type="match status" value="2"/>
</dbReference>
<dbReference type="Gene3D" id="3.30.300.30">
    <property type="match status" value="1"/>
</dbReference>